<evidence type="ECO:0000313" key="1">
    <source>
        <dbReference type="EMBL" id="GME23639.1"/>
    </source>
</evidence>
<dbReference type="Proteomes" id="UP001165186">
    <property type="component" value="Unassembled WGS sequence"/>
</dbReference>
<gene>
    <name evidence="1" type="primary">g8182</name>
    <name evidence="1" type="ORF">NpPPO83_00008182</name>
</gene>
<proteinExistence type="predicted"/>
<comment type="caution">
    <text evidence="1">The sequence shown here is derived from an EMBL/GenBank/DDBJ whole genome shotgun (WGS) entry which is preliminary data.</text>
</comment>
<accession>A0ACB5RT26</accession>
<dbReference type="EMBL" id="BSXG01000008">
    <property type="protein sequence ID" value="GME23639.1"/>
    <property type="molecule type" value="Genomic_DNA"/>
</dbReference>
<sequence>MAHIRSESASTATSYATARSDTGSDYIERASDGGEPDYYGGTEEERTVKKLNQVIMFSLLLDETDVYNEDLQIYLDTKDLADGEALAIVDEHGKLWDVAEALSASTPLTTRPSSRSGRPTQVVLERWTIEVTENQKMDPDANRMLPLVYKNGIPLFRSLYTYTRFLPAWKYYRHIAKQPVTQPSLPLRYRISNGQFKSPRRDTLDLPLYPAADSVAQTHQFESVKSPTGLLNISVQYRSNTEFRVEKSESVLSSHFMGMDDYSFSPSYPERVPGSLPTGWRHWDKSNVSSPERQGHGFA</sequence>
<name>A0ACB5RT26_9PEZI</name>
<organism evidence="1 2">
    <name type="scientific">Neofusicoccum parvum</name>
    <dbReference type="NCBI Taxonomy" id="310453"/>
    <lineage>
        <taxon>Eukaryota</taxon>
        <taxon>Fungi</taxon>
        <taxon>Dikarya</taxon>
        <taxon>Ascomycota</taxon>
        <taxon>Pezizomycotina</taxon>
        <taxon>Dothideomycetes</taxon>
        <taxon>Dothideomycetes incertae sedis</taxon>
        <taxon>Botryosphaeriales</taxon>
        <taxon>Botryosphaeriaceae</taxon>
        <taxon>Neofusicoccum</taxon>
    </lineage>
</organism>
<evidence type="ECO:0000313" key="2">
    <source>
        <dbReference type="Proteomes" id="UP001165186"/>
    </source>
</evidence>
<keyword evidence="2" id="KW-1185">Reference proteome</keyword>
<protein>
    <submittedName>
        <fullName evidence="1">Autophagy protein atg13</fullName>
    </submittedName>
</protein>
<reference evidence="1" key="1">
    <citation type="submission" date="2024-09" db="EMBL/GenBank/DDBJ databases">
        <title>Draft Genome Sequences of Neofusicoccum parvum.</title>
        <authorList>
            <person name="Ashida A."/>
            <person name="Camagna M."/>
            <person name="Tanaka A."/>
            <person name="Takemoto D."/>
        </authorList>
    </citation>
    <scope>NUCLEOTIDE SEQUENCE</scope>
    <source>
        <strain evidence="1">PPO83</strain>
    </source>
</reference>